<comment type="caution">
    <text evidence="2">The sequence shown here is derived from an EMBL/GenBank/DDBJ whole genome shotgun (WGS) entry which is preliminary data.</text>
</comment>
<dbReference type="InterPro" id="IPR005119">
    <property type="entry name" value="LysR_subst-bd"/>
</dbReference>
<dbReference type="RefSeq" id="WP_135960376.1">
    <property type="nucleotide sequence ID" value="NZ_AQFR02000001.1"/>
</dbReference>
<dbReference type="Pfam" id="PF03466">
    <property type="entry name" value="LysR_substrate"/>
    <property type="match status" value="1"/>
</dbReference>
<proteinExistence type="predicted"/>
<dbReference type="Gene3D" id="3.40.190.290">
    <property type="match status" value="1"/>
</dbReference>
<sequence length="191" mass="21958">MSLGACTTFAIKWFLPILKKHYPTISITSHAENDGQLIANVLNDTYNLAIVHSQPNNPELYSQHYRDEQILLTLLKNDPLAKKDHLSFKDLTGRSILVHEGANFWLDIFKKNIPKLNLLVQTNMPSLDKIVHDSPIPVFNSSLEIKKHDIPENKITIPIVDKDSFASYYVICKQKDFKKFKALFEFFTSKD</sequence>
<reference evidence="2 3" key="1">
    <citation type="submission" date="2019-04" db="EMBL/GenBank/DDBJ databases">
        <title>Microbes associate with the intestines of laboratory mice.</title>
        <authorList>
            <person name="Navarre W."/>
            <person name="Wong E."/>
            <person name="Huang K."/>
            <person name="Tropini C."/>
            <person name="Ng K."/>
            <person name="Yu B."/>
        </authorList>
    </citation>
    <scope>NUCLEOTIDE SEQUENCE [LARGE SCALE GENOMIC DNA]</scope>
    <source>
        <strain evidence="2 3">NM61_E11</strain>
    </source>
</reference>
<dbReference type="EMBL" id="SRYV01000004">
    <property type="protein sequence ID" value="TGY16540.1"/>
    <property type="molecule type" value="Genomic_DNA"/>
</dbReference>
<dbReference type="AlphaFoldDB" id="A0A4V3REH7"/>
<feature type="domain" description="LysR substrate-binding" evidence="1">
    <location>
        <begin position="3"/>
        <end position="109"/>
    </location>
</feature>
<evidence type="ECO:0000313" key="2">
    <source>
        <dbReference type="EMBL" id="TGY16540.1"/>
    </source>
</evidence>
<gene>
    <name evidence="2" type="ORF">E5351_02960</name>
</gene>
<dbReference type="Proteomes" id="UP000309117">
    <property type="component" value="Unassembled WGS sequence"/>
</dbReference>
<name>A0A4V3REH7_9LACO</name>
<dbReference type="CDD" id="cd05466">
    <property type="entry name" value="PBP2_LTTR_substrate"/>
    <property type="match status" value="1"/>
</dbReference>
<accession>A0A4V3REH7</accession>
<evidence type="ECO:0000259" key="1">
    <source>
        <dbReference type="Pfam" id="PF03466"/>
    </source>
</evidence>
<protein>
    <recommendedName>
        <fullName evidence="1">LysR substrate-binding domain-containing protein</fullName>
    </recommendedName>
</protein>
<organism evidence="2 3">
    <name type="scientific">Lactobacillus intestinalis</name>
    <dbReference type="NCBI Taxonomy" id="151781"/>
    <lineage>
        <taxon>Bacteria</taxon>
        <taxon>Bacillati</taxon>
        <taxon>Bacillota</taxon>
        <taxon>Bacilli</taxon>
        <taxon>Lactobacillales</taxon>
        <taxon>Lactobacillaceae</taxon>
        <taxon>Lactobacillus</taxon>
    </lineage>
</organism>
<dbReference type="SUPFAM" id="SSF53850">
    <property type="entry name" value="Periplasmic binding protein-like II"/>
    <property type="match status" value="1"/>
</dbReference>
<evidence type="ECO:0000313" key="3">
    <source>
        <dbReference type="Proteomes" id="UP000309117"/>
    </source>
</evidence>